<comment type="caution">
    <text evidence="2">The sequence shown here is derived from an EMBL/GenBank/DDBJ whole genome shotgun (WGS) entry which is preliminary data.</text>
</comment>
<name>A0ABR2VYK8_9FUNG</name>
<reference evidence="2 3" key="1">
    <citation type="submission" date="2023-04" db="EMBL/GenBank/DDBJ databases">
        <title>Genome of Basidiobolus ranarum AG-B5.</title>
        <authorList>
            <person name="Stajich J.E."/>
            <person name="Carter-House D."/>
            <person name="Gryganskyi A."/>
        </authorList>
    </citation>
    <scope>NUCLEOTIDE SEQUENCE [LARGE SCALE GENOMIC DNA]</scope>
    <source>
        <strain evidence="2 3">AG-B5</strain>
    </source>
</reference>
<dbReference type="EMBL" id="JASJQH010007346">
    <property type="protein sequence ID" value="KAK9710385.1"/>
    <property type="molecule type" value="Genomic_DNA"/>
</dbReference>
<evidence type="ECO:0000259" key="1">
    <source>
        <dbReference type="Pfam" id="PF12937"/>
    </source>
</evidence>
<dbReference type="InterPro" id="IPR036047">
    <property type="entry name" value="F-box-like_dom_sf"/>
</dbReference>
<accession>A0ABR2VYK8</accession>
<keyword evidence="3" id="KW-1185">Reference proteome</keyword>
<proteinExistence type="predicted"/>
<evidence type="ECO:0000313" key="3">
    <source>
        <dbReference type="Proteomes" id="UP001479436"/>
    </source>
</evidence>
<dbReference type="InterPro" id="IPR032675">
    <property type="entry name" value="LRR_dom_sf"/>
</dbReference>
<dbReference type="InterPro" id="IPR006553">
    <property type="entry name" value="Leu-rich_rpt_Cys-con_subtyp"/>
</dbReference>
<feature type="domain" description="F-box" evidence="1">
    <location>
        <begin position="13"/>
        <end position="54"/>
    </location>
</feature>
<dbReference type="PANTHER" id="PTHR13318">
    <property type="entry name" value="PARTNER OF PAIRED, ISOFORM B-RELATED"/>
    <property type="match status" value="1"/>
</dbReference>
<sequence length="552" mass="62678">MQGASLQTLKFSPEIWAQVFSYLQHDIYQLYSCCLVNKTWYALGMPYLWYSPYFASQKHFTSFRRTVVDNPLLTSLVGRFELTEYTPETVVNTTPVLTALLNLRALHLPLIWGNTSMALDCLCHMTHLEEIHDLNIELSMDGLTLLVSILSSLKKLSKIGILFKAAQPSNSPYDISVLSSIPTLPNVKSISVTFGAEFDIQVLELLLAKVPKLRKFGIDSRYTPRYIVRTLARYCPEITGLSLSTFSGLGDELLDEFCKDLQMNYAGQLKEFCMIFFNDWPIYSERFTRCLLKSFYSLETLKLSGVRLNNNIVQALAESLSPKLKTLDLACVSYRNLFAYESWDNLFTKIGDHLKNLTIVGAILPSHVGKSIAERCSGLERLSLASTNIMDDSIAAIAQSCGHRLRQLDVSDTCITHLGLVKIFENCHRLQDLSFAKLSSRPEFSENLGKFLSQRGHQLQRLNLSHLPTRDYTLVQIAQYAHDLRELIFTDQPGVTDLTVSNLMKCCLKLERLSVTRYSRTTQNLSNNMLASIDQHYIRIDYPLVASKRLQL</sequence>
<dbReference type="SMART" id="SM00367">
    <property type="entry name" value="LRR_CC"/>
    <property type="match status" value="4"/>
</dbReference>
<dbReference type="Pfam" id="PF12937">
    <property type="entry name" value="F-box-like"/>
    <property type="match status" value="1"/>
</dbReference>
<dbReference type="InterPro" id="IPR001810">
    <property type="entry name" value="F-box_dom"/>
</dbReference>
<dbReference type="Proteomes" id="UP001479436">
    <property type="component" value="Unassembled WGS sequence"/>
</dbReference>
<dbReference type="SUPFAM" id="SSF52047">
    <property type="entry name" value="RNI-like"/>
    <property type="match status" value="1"/>
</dbReference>
<dbReference type="Gene3D" id="3.80.10.10">
    <property type="entry name" value="Ribonuclease Inhibitor"/>
    <property type="match status" value="3"/>
</dbReference>
<gene>
    <name evidence="2" type="primary">VFB1_1</name>
    <name evidence="2" type="ORF">K7432_008458</name>
</gene>
<evidence type="ECO:0000313" key="2">
    <source>
        <dbReference type="EMBL" id="KAK9710385.1"/>
    </source>
</evidence>
<organism evidence="2 3">
    <name type="scientific">Basidiobolus ranarum</name>
    <dbReference type="NCBI Taxonomy" id="34480"/>
    <lineage>
        <taxon>Eukaryota</taxon>
        <taxon>Fungi</taxon>
        <taxon>Fungi incertae sedis</taxon>
        <taxon>Zoopagomycota</taxon>
        <taxon>Entomophthoromycotina</taxon>
        <taxon>Basidiobolomycetes</taxon>
        <taxon>Basidiobolales</taxon>
        <taxon>Basidiobolaceae</taxon>
        <taxon>Basidiobolus</taxon>
    </lineage>
</organism>
<dbReference type="SUPFAM" id="SSF81383">
    <property type="entry name" value="F-box domain"/>
    <property type="match status" value="1"/>
</dbReference>
<protein>
    <submittedName>
        <fullName evidence="2">VIER F-box protein 1</fullName>
    </submittedName>
</protein>
<dbReference type="Gene3D" id="1.20.1280.50">
    <property type="match status" value="1"/>
</dbReference>